<dbReference type="EMBL" id="MH616963">
    <property type="protein sequence ID" value="AXH74551.1"/>
    <property type="molecule type" value="Genomic_DNA"/>
</dbReference>
<dbReference type="SUPFAM" id="SSF52540">
    <property type="entry name" value="P-loop containing nucleoside triphosphate hydrolases"/>
    <property type="match status" value="1"/>
</dbReference>
<dbReference type="Gene3D" id="3.40.50.300">
    <property type="entry name" value="P-loop containing nucleotide triphosphate hydrolases"/>
    <property type="match status" value="2"/>
</dbReference>
<evidence type="ECO:0000313" key="1">
    <source>
        <dbReference type="EMBL" id="AXH74551.1"/>
    </source>
</evidence>
<name>A0A345MT51_9CAUD</name>
<dbReference type="Pfam" id="PF13604">
    <property type="entry name" value="AAA_30"/>
    <property type="match status" value="1"/>
</dbReference>
<organism evidence="1 2">
    <name type="scientific">crAssphage sp. isolate ctbg_1</name>
    <dbReference type="NCBI Taxonomy" id="2989854"/>
    <lineage>
        <taxon>Viruses</taxon>
        <taxon>Duplodnaviria</taxon>
        <taxon>Heunggongvirae</taxon>
        <taxon>Uroviricota</taxon>
        <taxon>Caudoviricetes</taxon>
        <taxon>Crassvirales</taxon>
        <taxon>Intestiviridae</taxon>
        <taxon>Crudevirinae</taxon>
        <taxon>Whopevirus</taxon>
        <taxon>Whopevirus animalis</taxon>
    </lineage>
</organism>
<evidence type="ECO:0000313" key="2">
    <source>
        <dbReference type="Proteomes" id="UP000257554"/>
    </source>
</evidence>
<dbReference type="GeneID" id="76971885"/>
<dbReference type="CDD" id="cd18809">
    <property type="entry name" value="SF1_C_RecD"/>
    <property type="match status" value="1"/>
</dbReference>
<dbReference type="RefSeq" id="YP_010097690.1">
    <property type="nucleotide sequence ID" value="NC_055760.1"/>
</dbReference>
<reference evidence="1 2" key="1">
    <citation type="submission" date="2018-07" db="EMBL/GenBank/DDBJ databases">
        <title>Uncovering a Universe of Circular DNA Viruses in Animal Metagenomes.</title>
        <authorList>
            <person name="Tisza M."/>
            <person name="Buck C."/>
            <person name="Pastrana D."/>
            <person name="Welch N."/>
            <person name="Peretti A."/>
        </authorList>
    </citation>
    <scope>NUCLEOTIDE SEQUENCE [LARGE SCALE GENOMIC DNA]</scope>
    <source>
        <strain evidence="1">Ctbg_1</strain>
    </source>
</reference>
<proteinExistence type="predicted"/>
<protein>
    <submittedName>
        <fullName evidence="1">AAA domain protein</fullName>
    </submittedName>
</protein>
<dbReference type="InterPro" id="IPR027417">
    <property type="entry name" value="P-loop_NTPase"/>
</dbReference>
<sequence>MNNEQFNKRRITPKFTNSQEIAVTEAIGFIAKPFDESKFIIGINGAGGTGKTFITNYIIYNCIYNPSAIQCCSPTHKACRVFSQAIGGLEVNTIQSVFGFRLNLNLEDFDPNHPQFNPMAKPKLEQIRLLIIDEVSMLPKGVVKYIYETCKAHQIKVIGLGDMHQLPPVKEKRSLFFDKCFKVFTLKEIVRQEEDNPCSKLLSILRKDVDNRTFRFLEFLSNNIGNYEYNSDGKGWCCVGPEQFKEYIHTSFNDEAYTENIDLYRIIAYKNKTVADWNNYVRNQIIKDADKKIITRNDLLMSYETIVDDFLSIILNNSEEYIVNEIVDYIDPTHKFKGFLIKFQLVNGGKITRPLFVIDHKDKYTLHAYYKYNKELIQAAKNATGATRASRWKEYYTFKKSYLIMANIIDSSGKILIDRDIDYGFAITANKAQGSTYNNIFVDVNDICYDKNGNLNSNIDELLRRLYTACSRVRNNIIFCYGK</sequence>
<dbReference type="Proteomes" id="UP000257554">
    <property type="component" value="Segment"/>
</dbReference>
<accession>A0A345MT51</accession>
<keyword evidence="2" id="KW-1185">Reference proteome</keyword>